<proteinExistence type="predicted"/>
<dbReference type="Pfam" id="PF01535">
    <property type="entry name" value="PPR"/>
    <property type="match status" value="5"/>
</dbReference>
<organism evidence="3 4">
    <name type="scientific">Macleaya cordata</name>
    <name type="common">Five-seeded plume-poppy</name>
    <name type="synonym">Bocconia cordata</name>
    <dbReference type="NCBI Taxonomy" id="56857"/>
    <lineage>
        <taxon>Eukaryota</taxon>
        <taxon>Viridiplantae</taxon>
        <taxon>Streptophyta</taxon>
        <taxon>Embryophyta</taxon>
        <taxon>Tracheophyta</taxon>
        <taxon>Spermatophyta</taxon>
        <taxon>Magnoliopsida</taxon>
        <taxon>Ranunculales</taxon>
        <taxon>Papaveraceae</taxon>
        <taxon>Papaveroideae</taxon>
        <taxon>Macleaya</taxon>
    </lineage>
</organism>
<dbReference type="FunFam" id="1.25.40.10:FF:000396">
    <property type="entry name" value="Pentatricopeptide repeat-containing protein At2g36730"/>
    <property type="match status" value="1"/>
</dbReference>
<dbReference type="GO" id="GO:0009451">
    <property type="term" value="P:RNA modification"/>
    <property type="evidence" value="ECO:0007669"/>
    <property type="project" value="InterPro"/>
</dbReference>
<feature type="repeat" description="PPR" evidence="2">
    <location>
        <begin position="340"/>
        <end position="374"/>
    </location>
</feature>
<dbReference type="SUPFAM" id="SSF48452">
    <property type="entry name" value="TPR-like"/>
    <property type="match status" value="1"/>
</dbReference>
<dbReference type="FunFam" id="1.25.40.10:FF:000158">
    <property type="entry name" value="pentatricopeptide repeat-containing protein At2g33680"/>
    <property type="match status" value="1"/>
</dbReference>
<evidence type="ECO:0000313" key="3">
    <source>
        <dbReference type="EMBL" id="OVA10345.1"/>
    </source>
</evidence>
<dbReference type="NCBIfam" id="TIGR00756">
    <property type="entry name" value="PPR"/>
    <property type="match status" value="5"/>
</dbReference>
<name>A0A200QIU2_MACCD</name>
<dbReference type="InterPro" id="IPR002885">
    <property type="entry name" value="PPR_rpt"/>
</dbReference>
<reference evidence="3 4" key="1">
    <citation type="journal article" date="2017" name="Mol. Plant">
        <title>The Genome of Medicinal Plant Macleaya cordata Provides New Insights into Benzylisoquinoline Alkaloids Metabolism.</title>
        <authorList>
            <person name="Liu X."/>
            <person name="Liu Y."/>
            <person name="Huang P."/>
            <person name="Ma Y."/>
            <person name="Qing Z."/>
            <person name="Tang Q."/>
            <person name="Cao H."/>
            <person name="Cheng P."/>
            <person name="Zheng Y."/>
            <person name="Yuan Z."/>
            <person name="Zhou Y."/>
            <person name="Liu J."/>
            <person name="Tang Z."/>
            <person name="Zhuo Y."/>
            <person name="Zhang Y."/>
            <person name="Yu L."/>
            <person name="Huang J."/>
            <person name="Yang P."/>
            <person name="Peng Q."/>
            <person name="Zhang J."/>
            <person name="Jiang W."/>
            <person name="Zhang Z."/>
            <person name="Lin K."/>
            <person name="Ro D.K."/>
            <person name="Chen X."/>
            <person name="Xiong X."/>
            <person name="Shang Y."/>
            <person name="Huang S."/>
            <person name="Zeng J."/>
        </authorList>
    </citation>
    <scope>NUCLEOTIDE SEQUENCE [LARGE SCALE GENOMIC DNA]</scope>
    <source>
        <strain evidence="4">cv. BLH2017</strain>
        <tissue evidence="3">Root</tissue>
    </source>
</reference>
<dbReference type="Pfam" id="PF13041">
    <property type="entry name" value="PPR_2"/>
    <property type="match status" value="2"/>
</dbReference>
<feature type="repeat" description="PPR" evidence="2">
    <location>
        <begin position="239"/>
        <end position="273"/>
    </location>
</feature>
<dbReference type="InterPro" id="IPR011990">
    <property type="entry name" value="TPR-like_helical_dom_sf"/>
</dbReference>
<dbReference type="InterPro" id="IPR046848">
    <property type="entry name" value="E_motif"/>
</dbReference>
<dbReference type="Gene3D" id="1.25.40.10">
    <property type="entry name" value="Tetratricopeptide repeat domain"/>
    <property type="match status" value="3"/>
</dbReference>
<dbReference type="EMBL" id="MVGT01002004">
    <property type="protein sequence ID" value="OVA10345.1"/>
    <property type="molecule type" value="Genomic_DNA"/>
</dbReference>
<dbReference type="PANTHER" id="PTHR47926:SF449">
    <property type="entry name" value="PENTATRICOPEPTIDE REPEAT-CONTAINING PROTEIN"/>
    <property type="match status" value="1"/>
</dbReference>
<dbReference type="FunFam" id="1.25.40.10:FF:000031">
    <property type="entry name" value="Pentatricopeptide repeat-containing protein mitochondrial"/>
    <property type="match status" value="1"/>
</dbReference>
<dbReference type="GO" id="GO:0099402">
    <property type="term" value="P:plant organ development"/>
    <property type="evidence" value="ECO:0007669"/>
    <property type="project" value="UniProtKB-ARBA"/>
</dbReference>
<evidence type="ECO:0000313" key="4">
    <source>
        <dbReference type="Proteomes" id="UP000195402"/>
    </source>
</evidence>
<dbReference type="AlphaFoldDB" id="A0A200QIU2"/>
<dbReference type="PANTHER" id="PTHR47926">
    <property type="entry name" value="PENTATRICOPEPTIDE REPEAT-CONTAINING PROTEIN"/>
    <property type="match status" value="1"/>
</dbReference>
<sequence>MSRPQNYLQFLQLLHHNFSKTPLPITRLLYQTSTSISRPILSIILQKSLVVHYSSLLLTSYSPYRENLLTLDEYTLSNVFKTALFDSPNHGKQIQAAIIKCGFHQFTILMTALMNFNLKCGNLKDARKLFDEMIDRDVVSWTSMIVGYAQNHHFTDSLSLFRKMIGFDVNPNGYSFSGALSACSGLQALEQGKQIHAHVLTSGVLGVNLILQNSLLNMYSRCKSIESARKLFDSMGVKEMIAWNEMISGYLQCEEGEQALKLFASMVSVGLKPDKFSYAICVDACACLVSMQQGSQIHGCILKSGFQSDLIIRNSLVDMYAKCGCVDSAKLVFNPMPTKDTLLWTTMISALGKNGQFEEVLMMFEKMLELKIKTDGVTYLAVLSACSHGGMVERGWKYFRLMTEDNLISAGSEHYSCMVDLLCRSGNLLDALEFIKEMPLKPSISVWGTFVNSCRLYRNIELAEFAAEKLLELDPANSSNFVVLSNAYAAECVWNETEKIRKRMKNTLMKKEPGCSWIELKNGVHVFLTADRSHPEMGEILLTLKGLMSKCWMDEEYYLEEFSEDQKQIGFG</sequence>
<keyword evidence="1" id="KW-0677">Repeat</keyword>
<dbReference type="OrthoDB" id="1881423at2759"/>
<gene>
    <name evidence="3" type="ORF">BVC80_8037g3</name>
</gene>
<feature type="repeat" description="PPR" evidence="2">
    <location>
        <begin position="375"/>
        <end position="409"/>
    </location>
</feature>
<evidence type="ECO:0000256" key="2">
    <source>
        <dbReference type="PROSITE-ProRule" id="PRU00708"/>
    </source>
</evidence>
<comment type="caution">
    <text evidence="3">The sequence shown here is derived from an EMBL/GenBank/DDBJ whole genome shotgun (WGS) entry which is preliminary data.</text>
</comment>
<dbReference type="GO" id="GO:0003723">
    <property type="term" value="F:RNA binding"/>
    <property type="evidence" value="ECO:0007669"/>
    <property type="project" value="InterPro"/>
</dbReference>
<feature type="repeat" description="PPR" evidence="2">
    <location>
        <begin position="137"/>
        <end position="171"/>
    </location>
</feature>
<accession>A0A200QIU2</accession>
<keyword evidence="4" id="KW-1185">Reference proteome</keyword>
<dbReference type="InParanoid" id="A0A200QIU2"/>
<evidence type="ECO:0000256" key="1">
    <source>
        <dbReference type="ARBA" id="ARBA00022737"/>
    </source>
</evidence>
<dbReference type="InterPro" id="IPR046960">
    <property type="entry name" value="PPR_At4g14850-like_plant"/>
</dbReference>
<dbReference type="Pfam" id="PF20431">
    <property type="entry name" value="E_motif"/>
    <property type="match status" value="1"/>
</dbReference>
<protein>
    <submittedName>
        <fullName evidence="3">Pentatricopeptide repeat</fullName>
    </submittedName>
</protein>
<dbReference type="OMA" id="HASEINW"/>
<dbReference type="Proteomes" id="UP000195402">
    <property type="component" value="Unassembled WGS sequence"/>
</dbReference>
<dbReference type="PROSITE" id="PS51375">
    <property type="entry name" value="PPR"/>
    <property type="match status" value="4"/>
</dbReference>